<dbReference type="GO" id="GO:0003677">
    <property type="term" value="F:DNA binding"/>
    <property type="evidence" value="ECO:0007669"/>
    <property type="project" value="InterPro"/>
</dbReference>
<dbReference type="EMBL" id="JAODUP010000501">
    <property type="protein sequence ID" value="KAK2148380.1"/>
    <property type="molecule type" value="Genomic_DNA"/>
</dbReference>
<sequence>MMTLEMKKEIIETRDRGVSVTDLCRRYRQPSWTIFTILKPKDKILAVDPSKGMTRITKNRPLISYG</sequence>
<proteinExistence type="predicted"/>
<reference evidence="2" key="1">
    <citation type="journal article" date="2023" name="Mol. Biol. Evol.">
        <title>Third-Generation Sequencing Reveals the Adaptive Role of the Epigenome in Three Deep-Sea Polychaetes.</title>
        <authorList>
            <person name="Perez M."/>
            <person name="Aroh O."/>
            <person name="Sun Y."/>
            <person name="Lan Y."/>
            <person name="Juniper S.K."/>
            <person name="Young C.R."/>
            <person name="Angers B."/>
            <person name="Qian P.Y."/>
        </authorList>
    </citation>
    <scope>NUCLEOTIDE SEQUENCE</scope>
    <source>
        <strain evidence="2">P08H-3</strain>
    </source>
</reference>
<dbReference type="InterPro" id="IPR007889">
    <property type="entry name" value="HTH_Psq"/>
</dbReference>
<feature type="domain" description="HTH psq-type" evidence="1">
    <location>
        <begin position="2"/>
        <end position="46"/>
    </location>
</feature>
<keyword evidence="3" id="KW-1185">Reference proteome</keyword>
<organism evidence="2 3">
    <name type="scientific">Paralvinella palmiformis</name>
    <dbReference type="NCBI Taxonomy" id="53620"/>
    <lineage>
        <taxon>Eukaryota</taxon>
        <taxon>Metazoa</taxon>
        <taxon>Spiralia</taxon>
        <taxon>Lophotrochozoa</taxon>
        <taxon>Annelida</taxon>
        <taxon>Polychaeta</taxon>
        <taxon>Sedentaria</taxon>
        <taxon>Canalipalpata</taxon>
        <taxon>Terebellida</taxon>
        <taxon>Terebelliformia</taxon>
        <taxon>Alvinellidae</taxon>
        <taxon>Paralvinella</taxon>
    </lineage>
</organism>
<dbReference type="SUPFAM" id="SSF46689">
    <property type="entry name" value="Homeodomain-like"/>
    <property type="match status" value="1"/>
</dbReference>
<evidence type="ECO:0000259" key="1">
    <source>
        <dbReference type="Pfam" id="PF04218"/>
    </source>
</evidence>
<dbReference type="Gene3D" id="1.10.10.60">
    <property type="entry name" value="Homeodomain-like"/>
    <property type="match status" value="1"/>
</dbReference>
<accession>A0AAD9J9J8</accession>
<dbReference type="Proteomes" id="UP001208570">
    <property type="component" value="Unassembled WGS sequence"/>
</dbReference>
<dbReference type="Pfam" id="PF04218">
    <property type="entry name" value="CENP-B_N"/>
    <property type="match status" value="1"/>
</dbReference>
<name>A0AAD9J9J8_9ANNE</name>
<evidence type="ECO:0000313" key="3">
    <source>
        <dbReference type="Proteomes" id="UP001208570"/>
    </source>
</evidence>
<dbReference type="InterPro" id="IPR009057">
    <property type="entry name" value="Homeodomain-like_sf"/>
</dbReference>
<protein>
    <recommendedName>
        <fullName evidence="1">HTH psq-type domain-containing protein</fullName>
    </recommendedName>
</protein>
<evidence type="ECO:0000313" key="2">
    <source>
        <dbReference type="EMBL" id="KAK2148380.1"/>
    </source>
</evidence>
<dbReference type="AlphaFoldDB" id="A0AAD9J9J8"/>
<gene>
    <name evidence="2" type="ORF">LSH36_501g08032</name>
</gene>
<comment type="caution">
    <text evidence="2">The sequence shown here is derived from an EMBL/GenBank/DDBJ whole genome shotgun (WGS) entry which is preliminary data.</text>
</comment>